<comment type="caution">
    <text evidence="2">The sequence shown here is derived from an EMBL/GenBank/DDBJ whole genome shotgun (WGS) entry which is preliminary data.</text>
</comment>
<feature type="domain" description="Bacteriophage T5 Orf172 DNA-binding" evidence="1">
    <location>
        <begin position="12"/>
        <end position="90"/>
    </location>
</feature>
<evidence type="ECO:0000259" key="1">
    <source>
        <dbReference type="SMART" id="SM00974"/>
    </source>
</evidence>
<evidence type="ECO:0000313" key="3">
    <source>
        <dbReference type="Proteomes" id="UP001595476"/>
    </source>
</evidence>
<dbReference type="EMBL" id="JBHRSZ010000009">
    <property type="protein sequence ID" value="MFC3153176.1"/>
    <property type="molecule type" value="Genomic_DNA"/>
</dbReference>
<dbReference type="Pfam" id="PF10544">
    <property type="entry name" value="T5orf172"/>
    <property type="match status" value="1"/>
</dbReference>
<accession>A0ABV7HNV8</accession>
<name>A0ABV7HNV8_9GAMM</name>
<dbReference type="SMART" id="SM00974">
    <property type="entry name" value="T5orf172"/>
    <property type="match status" value="1"/>
</dbReference>
<keyword evidence="3" id="KW-1185">Reference proteome</keyword>
<organism evidence="2 3">
    <name type="scientific">Litoribrevibacter euphylliae</name>
    <dbReference type="NCBI Taxonomy" id="1834034"/>
    <lineage>
        <taxon>Bacteria</taxon>
        <taxon>Pseudomonadati</taxon>
        <taxon>Pseudomonadota</taxon>
        <taxon>Gammaproteobacteria</taxon>
        <taxon>Oceanospirillales</taxon>
        <taxon>Oceanospirillaceae</taxon>
        <taxon>Litoribrevibacter</taxon>
    </lineage>
</organism>
<gene>
    <name evidence="2" type="ORF">ACFOEK_19210</name>
</gene>
<reference evidence="3" key="1">
    <citation type="journal article" date="2019" name="Int. J. Syst. Evol. Microbiol.">
        <title>The Global Catalogue of Microorganisms (GCM) 10K type strain sequencing project: providing services to taxonomists for standard genome sequencing and annotation.</title>
        <authorList>
            <consortium name="The Broad Institute Genomics Platform"/>
            <consortium name="The Broad Institute Genome Sequencing Center for Infectious Disease"/>
            <person name="Wu L."/>
            <person name="Ma J."/>
        </authorList>
    </citation>
    <scope>NUCLEOTIDE SEQUENCE [LARGE SCALE GENOMIC DNA]</scope>
    <source>
        <strain evidence="3">KCTC 52438</strain>
    </source>
</reference>
<proteinExistence type="predicted"/>
<dbReference type="InterPro" id="IPR018306">
    <property type="entry name" value="Phage_T5_Orf172_DNA-bd"/>
</dbReference>
<protein>
    <submittedName>
        <fullName evidence="2">GIY-YIG nuclease family protein</fullName>
    </submittedName>
</protein>
<dbReference type="Proteomes" id="UP001595476">
    <property type="component" value="Unassembled WGS sequence"/>
</dbReference>
<sequence length="138" mass="16588">MKEGYVYILRDPMNNNVIKVGFSINPFKRVKQLYNTSTPLPLNIYQIWWVRDMRLAEKAAHECLRGHRINDRREFFEIAPSEHFDEYESRDYDLSCVYLDTLIEIIEEGFSYMNLEFMSVDIRKLYQLYLDQGNLSLD</sequence>
<dbReference type="RefSeq" id="WP_386723100.1">
    <property type="nucleotide sequence ID" value="NZ_JBHRSZ010000009.1"/>
</dbReference>
<evidence type="ECO:0000313" key="2">
    <source>
        <dbReference type="EMBL" id="MFC3153176.1"/>
    </source>
</evidence>